<proteinExistence type="predicted"/>
<name>A0A0G4GYL1_9ALVE</name>
<dbReference type="AlphaFoldDB" id="A0A0G4GYL1"/>
<accession>A0A0G4GYL1</accession>
<gene>
    <name evidence="1" type="ORF">Cvel_5409</name>
</gene>
<dbReference type="VEuPathDB" id="CryptoDB:Cvel_5409"/>
<organism evidence="1">
    <name type="scientific">Chromera velia CCMP2878</name>
    <dbReference type="NCBI Taxonomy" id="1169474"/>
    <lineage>
        <taxon>Eukaryota</taxon>
        <taxon>Sar</taxon>
        <taxon>Alveolata</taxon>
        <taxon>Colpodellida</taxon>
        <taxon>Chromeraceae</taxon>
        <taxon>Chromera</taxon>
    </lineage>
</organism>
<dbReference type="EMBL" id="CDMZ01001691">
    <property type="protein sequence ID" value="CEM36254.1"/>
    <property type="molecule type" value="Genomic_DNA"/>
</dbReference>
<sequence>MVPQLSKTYRTAFKRPKTFCNSSKDLPEEEMVLVEVEGEGRVSLLVQAGEVTVVSVRGVVMVAQGTEMEWGVCEAVVEAVPVVEVKVVAGGVVVLAQ</sequence>
<reference evidence="1" key="1">
    <citation type="submission" date="2014-11" db="EMBL/GenBank/DDBJ databases">
        <authorList>
            <person name="Otto D Thomas"/>
            <person name="Naeem Raeece"/>
        </authorList>
    </citation>
    <scope>NUCLEOTIDE SEQUENCE</scope>
</reference>
<protein>
    <submittedName>
        <fullName evidence="1">Uncharacterized protein</fullName>
    </submittedName>
</protein>
<evidence type="ECO:0000313" key="1">
    <source>
        <dbReference type="EMBL" id="CEM36254.1"/>
    </source>
</evidence>